<name>A0A1M7KLW8_9FLAO</name>
<feature type="signal peptide" evidence="1">
    <location>
        <begin position="1"/>
        <end position="19"/>
    </location>
</feature>
<evidence type="ECO:0000256" key="1">
    <source>
        <dbReference type="SAM" id="SignalP"/>
    </source>
</evidence>
<accession>A0A1M7KLW8</accession>
<reference evidence="3" key="1">
    <citation type="submission" date="2016-11" db="EMBL/GenBank/DDBJ databases">
        <authorList>
            <person name="Varghese N."/>
            <person name="Submissions S."/>
        </authorList>
    </citation>
    <scope>NUCLEOTIDE SEQUENCE [LARGE SCALE GENOMIC DNA]</scope>
    <source>
        <strain evidence="3">DSM 26899</strain>
    </source>
</reference>
<evidence type="ECO:0000313" key="3">
    <source>
        <dbReference type="Proteomes" id="UP000184364"/>
    </source>
</evidence>
<keyword evidence="3" id="KW-1185">Reference proteome</keyword>
<sequence length="298" mass="31935">MRKSLMLAYMVGLFTYANAQIGINTGNPQASLDITGKPTNTSALDGVIFPRITGNQLRAKTYTSAQTGANVFVTAADSAPAGQTINVTTSGNYYFDGTVWKHLLDATNALLNGTGTVVMINGVLQVAQEMTIRMSNDWAVPISSGAPTAAASTNKGAIGNITTELIDNYNLFTGTATTNSFTVTNNGTYQVGMNFPIQNQNNNTLAGNFYYGIYNITDNKWQVFTIYTVDGMVNGDVKIMNYLGAVDLLASKTYAFYAGQQQPNFDGTNAANLLIRGLSVSAANGNFELGYYSIKRIK</sequence>
<organism evidence="2 3">
    <name type="scientific">Chryseobacterium polytrichastri</name>
    <dbReference type="NCBI Taxonomy" id="1302687"/>
    <lineage>
        <taxon>Bacteria</taxon>
        <taxon>Pseudomonadati</taxon>
        <taxon>Bacteroidota</taxon>
        <taxon>Flavobacteriia</taxon>
        <taxon>Flavobacteriales</taxon>
        <taxon>Weeksellaceae</taxon>
        <taxon>Chryseobacterium group</taxon>
        <taxon>Chryseobacterium</taxon>
    </lineage>
</organism>
<feature type="chain" id="PRO_5012500601" description="C1q domain-containing protein" evidence="1">
    <location>
        <begin position="20"/>
        <end position="298"/>
    </location>
</feature>
<proteinExistence type="predicted"/>
<evidence type="ECO:0008006" key="4">
    <source>
        <dbReference type="Google" id="ProtNLM"/>
    </source>
</evidence>
<dbReference type="RefSeq" id="WP_073297950.1">
    <property type="nucleotide sequence ID" value="NZ_FRAV01000066.1"/>
</dbReference>
<gene>
    <name evidence="2" type="ORF">SAMN05444267_10661</name>
</gene>
<evidence type="ECO:0000313" key="2">
    <source>
        <dbReference type="EMBL" id="SHM65941.1"/>
    </source>
</evidence>
<protein>
    <recommendedName>
        <fullName evidence="4">C1q domain-containing protein</fullName>
    </recommendedName>
</protein>
<dbReference type="AlphaFoldDB" id="A0A1M7KLW8"/>
<dbReference type="Proteomes" id="UP000184364">
    <property type="component" value="Unassembled WGS sequence"/>
</dbReference>
<dbReference type="EMBL" id="FRAV01000066">
    <property type="protein sequence ID" value="SHM65941.1"/>
    <property type="molecule type" value="Genomic_DNA"/>
</dbReference>
<keyword evidence="1" id="KW-0732">Signal</keyword>